<feature type="domain" description="Calcineurin-like phosphoesterase" evidence="6">
    <location>
        <begin position="5"/>
        <end position="172"/>
    </location>
</feature>
<dbReference type="RefSeq" id="WP_171095946.1">
    <property type="nucleotide sequence ID" value="NZ_CP053069.1"/>
</dbReference>
<dbReference type="NCBIfam" id="NF001204">
    <property type="entry name" value="PRK00166.1"/>
    <property type="match status" value="1"/>
</dbReference>
<dbReference type="Pfam" id="PF00149">
    <property type="entry name" value="Metallophos"/>
    <property type="match status" value="1"/>
</dbReference>
<dbReference type="InterPro" id="IPR004617">
    <property type="entry name" value="ApaH"/>
</dbReference>
<keyword evidence="3 5" id="KW-0378">Hydrolase</keyword>
<dbReference type="EMBL" id="CP053069">
    <property type="protein sequence ID" value="QJR13135.1"/>
    <property type="molecule type" value="Genomic_DNA"/>
</dbReference>
<dbReference type="SUPFAM" id="SSF56300">
    <property type="entry name" value="Metallo-dependent phosphatases"/>
    <property type="match status" value="1"/>
</dbReference>
<dbReference type="HAMAP" id="MF_00199">
    <property type="entry name" value="ApaH"/>
    <property type="match status" value="1"/>
</dbReference>
<reference evidence="7 8" key="1">
    <citation type="submission" date="2020-04" db="EMBL/GenBank/DDBJ databases">
        <title>Usitatibacter rugosus gen. nov., sp. nov. and Usitatibacter palustris sp. nov., novel members of Usitatibacteraceae fam. nov. within the order Nitrosomonadales isolated from soil.</title>
        <authorList>
            <person name="Huber K.J."/>
            <person name="Neumann-Schaal M."/>
            <person name="Geppert A."/>
            <person name="Luckner M."/>
            <person name="Wanner G."/>
            <person name="Overmann J."/>
        </authorList>
    </citation>
    <scope>NUCLEOTIDE SEQUENCE [LARGE SCALE GENOMIC DNA]</scope>
    <source>
        <strain evidence="7 8">0125_3</strain>
    </source>
</reference>
<keyword evidence="8" id="KW-1185">Reference proteome</keyword>
<dbReference type="CDD" id="cd07422">
    <property type="entry name" value="MPP_ApaH"/>
    <property type="match status" value="1"/>
</dbReference>
<dbReference type="InterPro" id="IPR029052">
    <property type="entry name" value="Metallo-depent_PP-like"/>
</dbReference>
<evidence type="ECO:0000256" key="5">
    <source>
        <dbReference type="HAMAP-Rule" id="MF_00199"/>
    </source>
</evidence>
<evidence type="ECO:0000256" key="4">
    <source>
        <dbReference type="ARBA" id="ARBA00049417"/>
    </source>
</evidence>
<dbReference type="InterPro" id="IPR004843">
    <property type="entry name" value="Calcineurin-like_PHP"/>
</dbReference>
<evidence type="ECO:0000256" key="1">
    <source>
        <dbReference type="ARBA" id="ARBA00003413"/>
    </source>
</evidence>
<proteinExistence type="inferred from homology"/>
<name>A0A6M4H1B4_9PROT</name>
<dbReference type="NCBIfam" id="TIGR00668">
    <property type="entry name" value="apaH"/>
    <property type="match status" value="1"/>
</dbReference>
<dbReference type="KEGG" id="uru:DSM104443_04229"/>
<protein>
    <recommendedName>
        <fullName evidence="5">Bis(5'-nucleosyl)-tetraphosphatase, symmetrical</fullName>
        <ecNumber evidence="5">3.6.1.41</ecNumber>
    </recommendedName>
    <alternativeName>
        <fullName evidence="5">Ap4A hydrolase</fullName>
    </alternativeName>
    <alternativeName>
        <fullName evidence="5">Diadenosine 5',5'''-P1,P4-tetraphosphate pyrophosphohydrolase</fullName>
    </alternativeName>
    <alternativeName>
        <fullName evidence="5">Diadenosine tetraphosphatase</fullName>
    </alternativeName>
</protein>
<evidence type="ECO:0000313" key="7">
    <source>
        <dbReference type="EMBL" id="QJR13135.1"/>
    </source>
</evidence>
<dbReference type="EC" id="3.6.1.41" evidence="5"/>
<dbReference type="Gene3D" id="3.60.21.10">
    <property type="match status" value="1"/>
</dbReference>
<dbReference type="AlphaFoldDB" id="A0A6M4H1B4"/>
<dbReference type="GO" id="GO:0008803">
    <property type="term" value="F:bis(5'-nucleosyl)-tetraphosphatase (symmetrical) activity"/>
    <property type="evidence" value="ECO:0007669"/>
    <property type="project" value="UniProtKB-UniRule"/>
</dbReference>
<comment type="similarity">
    <text evidence="2 5">Belongs to the Ap4A hydrolase family.</text>
</comment>
<accession>A0A6M4H1B4</accession>
<gene>
    <name evidence="5 7" type="primary">apaH</name>
    <name evidence="7" type="ORF">DSM104443_04229</name>
</gene>
<evidence type="ECO:0000259" key="6">
    <source>
        <dbReference type="Pfam" id="PF00149"/>
    </source>
</evidence>
<dbReference type="PANTHER" id="PTHR40942">
    <property type="match status" value="1"/>
</dbReference>
<evidence type="ECO:0000256" key="2">
    <source>
        <dbReference type="ARBA" id="ARBA00005419"/>
    </source>
</evidence>
<evidence type="ECO:0000313" key="8">
    <source>
        <dbReference type="Proteomes" id="UP000501534"/>
    </source>
</evidence>
<dbReference type="Proteomes" id="UP000501534">
    <property type="component" value="Chromosome"/>
</dbReference>
<organism evidence="7 8">
    <name type="scientific">Usitatibacter rugosus</name>
    <dbReference type="NCBI Taxonomy" id="2732067"/>
    <lineage>
        <taxon>Bacteria</taxon>
        <taxon>Pseudomonadati</taxon>
        <taxon>Pseudomonadota</taxon>
        <taxon>Betaproteobacteria</taxon>
        <taxon>Nitrosomonadales</taxon>
        <taxon>Usitatibacteraceae</taxon>
        <taxon>Usitatibacter</taxon>
    </lineage>
</organism>
<evidence type="ECO:0000256" key="3">
    <source>
        <dbReference type="ARBA" id="ARBA00022801"/>
    </source>
</evidence>
<sequence length="273" mass="30780">MADYAIGDLQGCFTPLERLLETIRFDPARDRLWFVGDLVNRGPESLQCLRFVKSLGERAVTVLGNHDLHLVCVAEGLEKQKGRDTLDDILKAPDRDELIAWLRTRALMHVEGGIAMVHAGLMPQWTIEQARALAAEVETALRGPGYRRFLEKMYGDKPERWSDDLEGHDRLRAIVNAMTRLRVVDDEGRMVLKFKGEPGDAHDGWTPWFDVPARRSRDHAIVCGHWSALGLVVRDDLLALDSGCIWGRALTAARLSDRALYSVECPSREGQEE</sequence>
<comment type="catalytic activity">
    <reaction evidence="4 5">
        <text>P(1),P(4)-bis(5'-adenosyl) tetraphosphate + H2O = 2 ADP + 2 H(+)</text>
        <dbReference type="Rhea" id="RHEA:24252"/>
        <dbReference type="ChEBI" id="CHEBI:15377"/>
        <dbReference type="ChEBI" id="CHEBI:15378"/>
        <dbReference type="ChEBI" id="CHEBI:58141"/>
        <dbReference type="ChEBI" id="CHEBI:456216"/>
        <dbReference type="EC" id="3.6.1.41"/>
    </reaction>
</comment>
<comment type="function">
    <text evidence="1 5">Hydrolyzes diadenosine 5',5'''-P1,P4-tetraphosphate to yield ADP.</text>
</comment>
<dbReference type="PIRSF" id="PIRSF000903">
    <property type="entry name" value="B5n-ttraPtase_sm"/>
    <property type="match status" value="1"/>
</dbReference>
<dbReference type="PANTHER" id="PTHR40942:SF4">
    <property type="entry name" value="CYTOCHROME C5"/>
    <property type="match status" value="1"/>
</dbReference>